<gene>
    <name evidence="1" type="ORF">NCTC11214_02198</name>
</gene>
<dbReference type="Gene3D" id="3.30.70.1700">
    <property type="entry name" value="Phage minor tail protein U"/>
    <property type="match status" value="1"/>
</dbReference>
<dbReference type="Pfam" id="PF06141">
    <property type="entry name" value="Phage_tail_U"/>
    <property type="match status" value="1"/>
</dbReference>
<reference evidence="1 2" key="1">
    <citation type="submission" date="2018-12" db="EMBL/GenBank/DDBJ databases">
        <authorList>
            <consortium name="Pathogen Informatics"/>
        </authorList>
    </citation>
    <scope>NUCLEOTIDE SEQUENCE [LARGE SCALE GENOMIC DNA]</scope>
    <source>
        <strain evidence="1 2">NCTC11214</strain>
    </source>
</reference>
<dbReference type="RefSeq" id="WP_004957952.1">
    <property type="nucleotide sequence ID" value="NZ_JBKQGT010000001.1"/>
</dbReference>
<dbReference type="KEGG" id="sof:NCTC11214_02198"/>
<evidence type="ECO:0000313" key="1">
    <source>
        <dbReference type="EMBL" id="VDZ56713.1"/>
    </source>
</evidence>
<sequence>MIKHAEIRNAILDRCRATITDDVTYFDGRPAFVDENDLPAVAVFLDDARYTGASLDEDSWHAILHIVVYLKATQPDAALDQWVEEKIYPVLNDIPDMASLAETMIPVGYNYQRDDDMATWGAADISYQLTYTM</sequence>
<dbReference type="InterPro" id="IPR038512">
    <property type="entry name" value="GpU-like_sf"/>
</dbReference>
<evidence type="ECO:0000313" key="2">
    <source>
        <dbReference type="Proteomes" id="UP000281391"/>
    </source>
</evidence>
<accession>A0A447KQN7</accession>
<dbReference type="InterPro" id="IPR009312">
    <property type="entry name" value="Phage_lambda_GpU-like"/>
</dbReference>
<dbReference type="EMBL" id="LR134117">
    <property type="protein sequence ID" value="VDZ56713.1"/>
    <property type="molecule type" value="Genomic_DNA"/>
</dbReference>
<name>A0A447KQN7_SEROD</name>
<dbReference type="InterPro" id="IPR035934">
    <property type="entry name" value="Phage_tail_protein-like_sf"/>
</dbReference>
<dbReference type="AlphaFoldDB" id="A0A447KQN7"/>
<organism evidence="1 2">
    <name type="scientific">Serratia odorifera</name>
    <dbReference type="NCBI Taxonomy" id="618"/>
    <lineage>
        <taxon>Bacteria</taxon>
        <taxon>Pseudomonadati</taxon>
        <taxon>Pseudomonadota</taxon>
        <taxon>Gammaproteobacteria</taxon>
        <taxon>Enterobacterales</taxon>
        <taxon>Yersiniaceae</taxon>
        <taxon>Serratia</taxon>
    </lineage>
</organism>
<dbReference type="Proteomes" id="UP000281391">
    <property type="component" value="Chromosome"/>
</dbReference>
<proteinExistence type="predicted"/>
<protein>
    <submittedName>
        <fullName evidence="1">Phage minor tail protein U</fullName>
    </submittedName>
</protein>
<dbReference type="SUPFAM" id="SSF143749">
    <property type="entry name" value="Phage tail protein-like"/>
    <property type="match status" value="1"/>
</dbReference>